<dbReference type="PANTHER" id="PTHR46193:SF10">
    <property type="entry name" value="6-PHOSPHOGLUCONATE PHOSPHATASE"/>
    <property type="match status" value="1"/>
</dbReference>
<dbReference type="SFLD" id="SFLDS00003">
    <property type="entry name" value="Haloacid_Dehalogenase"/>
    <property type="match status" value="1"/>
</dbReference>
<dbReference type="PANTHER" id="PTHR46193">
    <property type="entry name" value="6-PHOSPHOGLUCONATE PHOSPHATASE"/>
    <property type="match status" value="1"/>
</dbReference>
<dbReference type="EMBL" id="BMLP01000007">
    <property type="protein sequence ID" value="GGO36584.1"/>
    <property type="molecule type" value="Genomic_DNA"/>
</dbReference>
<comment type="caution">
    <text evidence="5">The sequence shown here is derived from an EMBL/GenBank/DDBJ whole genome shotgun (WGS) entry which is preliminary data.</text>
</comment>
<dbReference type="GO" id="GO:0046872">
    <property type="term" value="F:metal ion binding"/>
    <property type="evidence" value="ECO:0007669"/>
    <property type="project" value="UniProtKB-KW"/>
</dbReference>
<dbReference type="Gene3D" id="1.10.150.240">
    <property type="entry name" value="Putative phosphatase, domain 2"/>
    <property type="match status" value="1"/>
</dbReference>
<gene>
    <name evidence="5" type="ORF">GCM10010991_30810</name>
</gene>
<dbReference type="GO" id="GO:0016787">
    <property type="term" value="F:hydrolase activity"/>
    <property type="evidence" value="ECO:0007669"/>
    <property type="project" value="UniProtKB-KW"/>
</dbReference>
<dbReference type="Proteomes" id="UP000598196">
    <property type="component" value="Unassembled WGS sequence"/>
</dbReference>
<evidence type="ECO:0000256" key="4">
    <source>
        <dbReference type="ARBA" id="ARBA00022842"/>
    </source>
</evidence>
<comment type="cofactor">
    <cofactor evidence="1">
        <name>Mg(2+)</name>
        <dbReference type="ChEBI" id="CHEBI:18420"/>
    </cofactor>
</comment>
<dbReference type="InterPro" id="IPR036412">
    <property type="entry name" value="HAD-like_sf"/>
</dbReference>
<protein>
    <submittedName>
        <fullName evidence="5">Hydrolase</fullName>
    </submittedName>
</protein>
<dbReference type="InterPro" id="IPR006439">
    <property type="entry name" value="HAD-SF_hydro_IA"/>
</dbReference>
<dbReference type="InterPro" id="IPR023198">
    <property type="entry name" value="PGP-like_dom2"/>
</dbReference>
<evidence type="ECO:0000313" key="6">
    <source>
        <dbReference type="Proteomes" id="UP000598196"/>
    </source>
</evidence>
<dbReference type="OrthoDB" id="9797743at2"/>
<dbReference type="NCBIfam" id="TIGR01509">
    <property type="entry name" value="HAD-SF-IA-v3"/>
    <property type="match status" value="1"/>
</dbReference>
<reference evidence="5 6" key="1">
    <citation type="journal article" date="2014" name="Int. J. Syst. Evol. Microbiol.">
        <title>Complete genome sequence of Corynebacterium casei LMG S-19264T (=DSM 44701T), isolated from a smear-ripened cheese.</title>
        <authorList>
            <consortium name="US DOE Joint Genome Institute (JGI-PGF)"/>
            <person name="Walter F."/>
            <person name="Albersmeier A."/>
            <person name="Kalinowski J."/>
            <person name="Ruckert C."/>
        </authorList>
    </citation>
    <scope>NUCLEOTIDE SEQUENCE [LARGE SCALE GENOMIC DNA]</scope>
    <source>
        <strain evidence="5 6">CGMCC 1.7029</strain>
    </source>
</reference>
<keyword evidence="5" id="KW-0378">Hydrolase</keyword>
<keyword evidence="6" id="KW-1185">Reference proteome</keyword>
<evidence type="ECO:0000256" key="2">
    <source>
        <dbReference type="ARBA" id="ARBA00006171"/>
    </source>
</evidence>
<evidence type="ECO:0000313" key="5">
    <source>
        <dbReference type="EMBL" id="GGO36584.1"/>
    </source>
</evidence>
<dbReference type="AlphaFoldDB" id="A0A917YLJ5"/>
<evidence type="ECO:0000256" key="1">
    <source>
        <dbReference type="ARBA" id="ARBA00001946"/>
    </source>
</evidence>
<dbReference type="SFLD" id="SFLDG01129">
    <property type="entry name" value="C1.5:_HAD__Beta-PGM__Phosphata"/>
    <property type="match status" value="1"/>
</dbReference>
<keyword evidence="3" id="KW-0479">Metal-binding</keyword>
<sequence length="220" mass="22975">MTASITRPAAVLFDCDGVVVDSEPATFDLLAEDFAARGLTLDRPRMEALFLGGTIERCGRIAAELGADIPADWVPMFYEQLYARLAIGTPMIPGIVAVFDALDAAGIPYAIGSNGSLRKMQITLGQHPALADRLEGRIFSGQDLGMLKPAPDLYLHAAASLGADPAQCVVIEDSPTGARAAYAAGMRCHGYAPHGGAETLAAEGAVTFTTMDDLPALLGL</sequence>
<comment type="similarity">
    <text evidence="2">Belongs to the HAD-like hydrolase superfamily. CbbY/CbbZ/Gph/YieH family.</text>
</comment>
<dbReference type="InterPro" id="IPR023214">
    <property type="entry name" value="HAD_sf"/>
</dbReference>
<organism evidence="5 6">
    <name type="scientific">Gemmobacter aquaticus</name>
    <dbReference type="NCBI Taxonomy" id="490185"/>
    <lineage>
        <taxon>Bacteria</taxon>
        <taxon>Pseudomonadati</taxon>
        <taxon>Pseudomonadota</taxon>
        <taxon>Alphaproteobacteria</taxon>
        <taxon>Rhodobacterales</taxon>
        <taxon>Paracoccaceae</taxon>
        <taxon>Gemmobacter</taxon>
    </lineage>
</organism>
<evidence type="ECO:0000256" key="3">
    <source>
        <dbReference type="ARBA" id="ARBA00022723"/>
    </source>
</evidence>
<dbReference type="SUPFAM" id="SSF56784">
    <property type="entry name" value="HAD-like"/>
    <property type="match status" value="1"/>
</dbReference>
<keyword evidence="4" id="KW-0460">Magnesium</keyword>
<proteinExistence type="inferred from homology"/>
<dbReference type="Pfam" id="PF00702">
    <property type="entry name" value="Hydrolase"/>
    <property type="match status" value="1"/>
</dbReference>
<dbReference type="InterPro" id="IPR051600">
    <property type="entry name" value="Beta-PGM-like"/>
</dbReference>
<name>A0A917YLJ5_9RHOB</name>
<accession>A0A917YLJ5</accession>
<dbReference type="RefSeq" id="WP_146287775.1">
    <property type="nucleotide sequence ID" value="NZ_BMLP01000007.1"/>
</dbReference>
<dbReference type="Gene3D" id="3.40.50.1000">
    <property type="entry name" value="HAD superfamily/HAD-like"/>
    <property type="match status" value="1"/>
</dbReference>